<dbReference type="AlphaFoldDB" id="A0A1I4BD68"/>
<dbReference type="SUPFAM" id="SSF53335">
    <property type="entry name" value="S-adenosyl-L-methionine-dependent methyltransferases"/>
    <property type="match status" value="1"/>
</dbReference>
<sequence>MDRNKFSAIAHRSHAFSNPISESKINMFMNHTKLNPNDKAIDIGAGTSELLIRYMEKYNILATAIELYEGSIESARNRANGRISLERIQFVNEDAKQVIDQYSTSAFRLGICIGSTHADDSSRKCKAG</sequence>
<dbReference type="EMBL" id="FORT01000017">
    <property type="protein sequence ID" value="SFK65946.1"/>
    <property type="molecule type" value="Genomic_DNA"/>
</dbReference>
<dbReference type="InterPro" id="IPR029063">
    <property type="entry name" value="SAM-dependent_MTases_sf"/>
</dbReference>
<dbReference type="Proteomes" id="UP000198915">
    <property type="component" value="Unassembled WGS sequence"/>
</dbReference>
<evidence type="ECO:0008006" key="3">
    <source>
        <dbReference type="Google" id="ProtNLM"/>
    </source>
</evidence>
<reference evidence="2" key="1">
    <citation type="submission" date="2016-10" db="EMBL/GenBank/DDBJ databases">
        <authorList>
            <person name="Varghese N."/>
            <person name="Submissions S."/>
        </authorList>
    </citation>
    <scope>NUCLEOTIDE SEQUENCE [LARGE SCALE GENOMIC DNA]</scope>
    <source>
        <strain evidence="2">OK042</strain>
    </source>
</reference>
<dbReference type="CDD" id="cd02440">
    <property type="entry name" value="AdoMet_MTases"/>
    <property type="match status" value="1"/>
</dbReference>
<name>A0A1I4BD68_9BACL</name>
<protein>
    <recommendedName>
        <fullName evidence="3">Methyltransferase domain-containing protein</fullName>
    </recommendedName>
</protein>
<accession>A0A1I4BD68</accession>
<evidence type="ECO:0000313" key="1">
    <source>
        <dbReference type="EMBL" id="SFK65946.1"/>
    </source>
</evidence>
<dbReference type="RefSeq" id="WP_258957853.1">
    <property type="nucleotide sequence ID" value="NZ_FORT01000017.1"/>
</dbReference>
<proteinExistence type="predicted"/>
<dbReference type="STRING" id="1884381.SAMN05518846_11747"/>
<dbReference type="Gene3D" id="3.40.50.150">
    <property type="entry name" value="Vaccinia Virus protein VP39"/>
    <property type="match status" value="1"/>
</dbReference>
<gene>
    <name evidence="1" type="ORF">SAMN05518846_11747</name>
</gene>
<organism evidence="1 2">
    <name type="scientific">Brevibacillus centrosporus</name>
    <dbReference type="NCBI Taxonomy" id="54910"/>
    <lineage>
        <taxon>Bacteria</taxon>
        <taxon>Bacillati</taxon>
        <taxon>Bacillota</taxon>
        <taxon>Bacilli</taxon>
        <taxon>Bacillales</taxon>
        <taxon>Paenibacillaceae</taxon>
        <taxon>Brevibacillus</taxon>
    </lineage>
</organism>
<keyword evidence="2" id="KW-1185">Reference proteome</keyword>
<evidence type="ECO:0000313" key="2">
    <source>
        <dbReference type="Proteomes" id="UP000198915"/>
    </source>
</evidence>